<reference evidence="4 5" key="2">
    <citation type="submission" date="2019-02" db="EMBL/GenBank/DDBJ databases">
        <title>'Lichenibacterium ramalinii' gen. nov. sp. nov., 'Lichenibacterium minor' gen. nov. sp. nov.</title>
        <authorList>
            <person name="Pankratov T."/>
        </authorList>
    </citation>
    <scope>NUCLEOTIDE SEQUENCE [LARGE SCALE GENOMIC DNA]</scope>
    <source>
        <strain evidence="4 5">RmlP026</strain>
    </source>
</reference>
<evidence type="ECO:0000256" key="1">
    <source>
        <dbReference type="ARBA" id="ARBA00022729"/>
    </source>
</evidence>
<dbReference type="PANTHER" id="PTHR35936">
    <property type="entry name" value="MEMBRANE-BOUND LYTIC MUREIN TRANSGLYCOSYLASE F"/>
    <property type="match status" value="1"/>
</dbReference>
<dbReference type="Gene3D" id="3.40.190.10">
    <property type="entry name" value="Periplasmic binding protein-like II"/>
    <property type="match status" value="2"/>
</dbReference>
<feature type="domain" description="Solute-binding protein family 3/N-terminal" evidence="3">
    <location>
        <begin position="28"/>
        <end position="274"/>
    </location>
</feature>
<dbReference type="SMART" id="SM00062">
    <property type="entry name" value="PBPb"/>
    <property type="match status" value="1"/>
</dbReference>
<comment type="caution">
    <text evidence="4">The sequence shown here is derived from an EMBL/GenBank/DDBJ whole genome shotgun (WGS) entry which is preliminary data.</text>
</comment>
<organism evidence="4 5">
    <name type="scientific">Lichenibacterium minor</name>
    <dbReference type="NCBI Taxonomy" id="2316528"/>
    <lineage>
        <taxon>Bacteria</taxon>
        <taxon>Pseudomonadati</taxon>
        <taxon>Pseudomonadota</taxon>
        <taxon>Alphaproteobacteria</taxon>
        <taxon>Hyphomicrobiales</taxon>
        <taxon>Lichenihabitantaceae</taxon>
        <taxon>Lichenibacterium</taxon>
    </lineage>
</organism>
<accession>A0A4Q2U9W6</accession>
<dbReference type="PANTHER" id="PTHR35936:SF17">
    <property type="entry name" value="ARGININE-BINDING EXTRACELLULAR PROTEIN ARTP"/>
    <property type="match status" value="1"/>
</dbReference>
<proteinExistence type="predicted"/>
<evidence type="ECO:0000313" key="5">
    <source>
        <dbReference type="Proteomes" id="UP000290759"/>
    </source>
</evidence>
<protein>
    <submittedName>
        <fullName evidence="4">Transporter substrate-binding domain-containing protein</fullName>
    </submittedName>
</protein>
<feature type="signal peptide" evidence="2">
    <location>
        <begin position="1"/>
        <end position="23"/>
    </location>
</feature>
<dbReference type="AlphaFoldDB" id="A0A4Q2U9W6"/>
<evidence type="ECO:0000313" key="4">
    <source>
        <dbReference type="EMBL" id="RYC33292.1"/>
    </source>
</evidence>
<dbReference type="Proteomes" id="UP000290759">
    <property type="component" value="Unassembled WGS sequence"/>
</dbReference>
<name>A0A4Q2U9W6_9HYPH</name>
<dbReference type="EMBL" id="QYBB01000003">
    <property type="protein sequence ID" value="RYC33292.1"/>
    <property type="molecule type" value="Genomic_DNA"/>
</dbReference>
<dbReference type="Pfam" id="PF00497">
    <property type="entry name" value="SBP_bac_3"/>
    <property type="match status" value="1"/>
</dbReference>
<sequence length="278" mass="29083">MHPARPLLAALLAFGLSSGLAQAKDWTHVRVATEGAYPPFNSTTADGKVIGYEPDLLKAVCDRLKITCDTVVQDWDGLIPGLKAGKFDAIMSGMSITPKREEAIAFTVPYSQGPSTFAVMAGGPLASLPSTGVDLDLADHDAAMARLAPLRDALKGKVVGVQVATIQADLMAQYLPGVEVRSYKTNDEVALDLEAGRVDAWIGSQTNLSAGVKAAKGGLAYAGPLFKGGLLGKGSGMGLRKDDADLKALLDRGLVEAMADGTAGKLSQQWFGFDIVPR</sequence>
<feature type="chain" id="PRO_5020277729" evidence="2">
    <location>
        <begin position="24"/>
        <end position="278"/>
    </location>
</feature>
<evidence type="ECO:0000256" key="2">
    <source>
        <dbReference type="SAM" id="SignalP"/>
    </source>
</evidence>
<keyword evidence="1 2" id="KW-0732">Signal</keyword>
<reference evidence="4 5" key="1">
    <citation type="submission" date="2018-12" db="EMBL/GenBank/DDBJ databases">
        <authorList>
            <person name="Grouzdev D.S."/>
            <person name="Krutkina M.S."/>
        </authorList>
    </citation>
    <scope>NUCLEOTIDE SEQUENCE [LARGE SCALE GENOMIC DNA]</scope>
    <source>
        <strain evidence="4 5">RmlP026</strain>
    </source>
</reference>
<keyword evidence="5" id="KW-1185">Reference proteome</keyword>
<dbReference type="OrthoDB" id="9807134at2"/>
<gene>
    <name evidence="4" type="ORF">D3273_05040</name>
</gene>
<dbReference type="SUPFAM" id="SSF53850">
    <property type="entry name" value="Periplasmic binding protein-like II"/>
    <property type="match status" value="1"/>
</dbReference>
<evidence type="ECO:0000259" key="3">
    <source>
        <dbReference type="SMART" id="SM00062"/>
    </source>
</evidence>
<dbReference type="InterPro" id="IPR001638">
    <property type="entry name" value="Solute-binding_3/MltF_N"/>
</dbReference>